<dbReference type="Gene3D" id="2.40.170.20">
    <property type="entry name" value="TonB-dependent receptor, beta-barrel domain"/>
    <property type="match status" value="1"/>
</dbReference>
<evidence type="ECO:0000256" key="3">
    <source>
        <dbReference type="ARBA" id="ARBA00022452"/>
    </source>
</evidence>
<dbReference type="RefSeq" id="WP_044224109.1">
    <property type="nucleotide sequence ID" value="NZ_JRYR02000001.1"/>
</dbReference>
<dbReference type="GO" id="GO:0009279">
    <property type="term" value="C:cell outer membrane"/>
    <property type="evidence" value="ECO:0007669"/>
    <property type="project" value="UniProtKB-SubCell"/>
</dbReference>
<dbReference type="NCBIfam" id="TIGR04056">
    <property type="entry name" value="OMP_RagA_SusC"/>
    <property type="match status" value="1"/>
</dbReference>
<dbReference type="InterPro" id="IPR023997">
    <property type="entry name" value="TonB-dep_OMP_SusC/RagA_CS"/>
</dbReference>
<dbReference type="Proteomes" id="UP000179797">
    <property type="component" value="Unassembled WGS sequence"/>
</dbReference>
<evidence type="ECO:0000256" key="7">
    <source>
        <dbReference type="ARBA" id="ARBA00023237"/>
    </source>
</evidence>
<evidence type="ECO:0000259" key="11">
    <source>
        <dbReference type="Pfam" id="PF00593"/>
    </source>
</evidence>
<comment type="subcellular location">
    <subcellularLocation>
        <location evidence="1 8">Cell outer membrane</location>
        <topology evidence="1 8">Multi-pass membrane protein</topology>
    </subcellularLocation>
</comment>
<dbReference type="InterPro" id="IPR008969">
    <property type="entry name" value="CarboxyPept-like_regulatory"/>
</dbReference>
<feature type="domain" description="TonB-dependent receptor-like beta-barrel" evidence="11">
    <location>
        <begin position="395"/>
        <end position="964"/>
    </location>
</feature>
<keyword evidence="3 8" id="KW-1134">Transmembrane beta strand</keyword>
<comment type="similarity">
    <text evidence="8 9">Belongs to the TonB-dependent receptor family.</text>
</comment>
<feature type="chain" id="PRO_5010233219" description="SusC/RagA family protein" evidence="10">
    <location>
        <begin position="21"/>
        <end position="1001"/>
    </location>
</feature>
<evidence type="ECO:0000256" key="2">
    <source>
        <dbReference type="ARBA" id="ARBA00022448"/>
    </source>
</evidence>
<dbReference type="Gene3D" id="2.170.130.10">
    <property type="entry name" value="TonB-dependent receptor, plug domain"/>
    <property type="match status" value="1"/>
</dbReference>
<keyword evidence="6 8" id="KW-0472">Membrane</keyword>
<keyword evidence="7 8" id="KW-0998">Cell outer membrane</keyword>
<feature type="signal peptide" evidence="10">
    <location>
        <begin position="1"/>
        <end position="20"/>
    </location>
</feature>
<evidence type="ECO:0000256" key="10">
    <source>
        <dbReference type="SAM" id="SignalP"/>
    </source>
</evidence>
<dbReference type="InterPro" id="IPR000531">
    <property type="entry name" value="Beta-barrel_TonB"/>
</dbReference>
<evidence type="ECO:0000259" key="12">
    <source>
        <dbReference type="Pfam" id="PF07715"/>
    </source>
</evidence>
<dbReference type="NCBIfam" id="TIGR04057">
    <property type="entry name" value="SusC_RagA_signa"/>
    <property type="match status" value="1"/>
</dbReference>
<dbReference type="SUPFAM" id="SSF56935">
    <property type="entry name" value="Porins"/>
    <property type="match status" value="1"/>
</dbReference>
<dbReference type="PROSITE" id="PS52016">
    <property type="entry name" value="TONB_DEPENDENT_REC_3"/>
    <property type="match status" value="1"/>
</dbReference>
<dbReference type="InterPro" id="IPR039426">
    <property type="entry name" value="TonB-dep_rcpt-like"/>
</dbReference>
<gene>
    <name evidence="13" type="ORF">NH26_11875</name>
</gene>
<evidence type="ECO:0000256" key="8">
    <source>
        <dbReference type="PROSITE-ProRule" id="PRU01360"/>
    </source>
</evidence>
<evidence type="ECO:0000256" key="4">
    <source>
        <dbReference type="ARBA" id="ARBA00022692"/>
    </source>
</evidence>
<keyword evidence="5 9" id="KW-0798">TonB box</keyword>
<dbReference type="AlphaFoldDB" id="A0A1S1Z174"/>
<name>A0A1S1Z174_FLAPC</name>
<keyword evidence="14" id="KW-1185">Reference proteome</keyword>
<keyword evidence="10" id="KW-0732">Signal</keyword>
<sequence length="1001" mass="110535">MKRLLLFLGCVFIIQFSINAQSIISGTITDKTQMGIPGVSILEKGTTNGTITNFEGNFQLQVTNSESTIIISYLGYVTQELKVGTSKKFNVQLEEDLKALEEVVVIGYGEVEKSDVTGSVSTLGEKEFIQGVTTNPQDLLIGKIAGVNITRNGGAPGSGSTIRIRGGSSLGGATNDPLIVIDGFPVDDGAVAGLSNPLSTLNPNDIESFSVLKDASATAIYGSRASNGVILITTKKANSSQMKVNFDNIVSLSTPTKFVNTLSGDEYRNLITDLHSNGFSGIDERAIRKLGAENTNWQDEIFNNAVSYTTNLSVSGKLKNVPYRVSYGFNDENGILKTTNSNRHTLSLNLNPTFLKDHLSVNINAKGTTANTNFGETAAIDNAIRFDPTQPVYANSDKYRGYFAYTQDVLEDGSIDPNGAPNTFVSNPVAMLDLTDNRAKVNRFVGNAQIDYKFHFLEDLHANLNLGIDRTNTVGHNNVLPGASWTMGNNVAGDEGGTRSNYTTDTESTLLEFFLNYKKSLGKHSIDLIGGYSWQRWLRVGNNYSRNYNENLVYNDNDWANENFLISFYGRMIYSFDKRYVLTATLRNDGSSRFAKGNQWGLFPSLAFAWNLHNESFLANADQLSNLKLRLGYGITGQQGLNVGDPYYPAIPNYRRSIEGAYYQFGDNYYHTLRPSAYDSNLKWEETTTYNIGLDFGFWDDKLSGSLEGYSRTTNDLLNRIPIADGSNFSNYLVTNVGSMEIRGIEFSLTGRVISKKDFTWSVGGNITYNQREITKLNKVNDPNSLGVPTGAIGGQGNLIQIHSVGHAPNSFFVYQQIYDSNGQPIEGLYVNKSGENGEVISNEFNKYRFGNPNPDVLIGINTRLNYKKFDFSMSGRLSLGNYVYNNGLASNSLSSLYYQTANGYFSNIRPEALDIGFINPQYWSDIYVQDASFFRMDNISMGYTFDKLFSNKLSGRASLTVNNAFVITNYEGVDPEVGNGIDGSVYPIPRIYQFGLNLNF</sequence>
<proteinExistence type="inferred from homology"/>
<dbReference type="Gene3D" id="2.60.40.1120">
    <property type="entry name" value="Carboxypeptidase-like, regulatory domain"/>
    <property type="match status" value="1"/>
</dbReference>
<dbReference type="SUPFAM" id="SSF49464">
    <property type="entry name" value="Carboxypeptidase regulatory domain-like"/>
    <property type="match status" value="1"/>
</dbReference>
<evidence type="ECO:0000313" key="13">
    <source>
        <dbReference type="EMBL" id="OHX66992.1"/>
    </source>
</evidence>
<dbReference type="InterPro" id="IPR036942">
    <property type="entry name" value="Beta-barrel_TonB_sf"/>
</dbReference>
<evidence type="ECO:0000256" key="9">
    <source>
        <dbReference type="RuleBase" id="RU003357"/>
    </source>
</evidence>
<dbReference type="InterPro" id="IPR012910">
    <property type="entry name" value="Plug_dom"/>
</dbReference>
<protein>
    <recommendedName>
        <fullName evidence="15">SusC/RagA family protein</fullName>
    </recommendedName>
</protein>
<dbReference type="OrthoDB" id="9768177at2"/>
<accession>A0A1S1Z174</accession>
<dbReference type="InterPro" id="IPR023996">
    <property type="entry name" value="TonB-dep_OMP_SusC/RagA"/>
</dbReference>
<feature type="domain" description="TonB-dependent receptor plug" evidence="12">
    <location>
        <begin position="113"/>
        <end position="229"/>
    </location>
</feature>
<reference evidence="13 14" key="1">
    <citation type="journal article" date="2012" name="Int. J. Syst. Evol. Microbiol.">
        <title>Flammeovirga pacifica sp. nov., isolated from deep-sea sediment.</title>
        <authorList>
            <person name="Xu H."/>
            <person name="Fu Y."/>
            <person name="Yang N."/>
            <person name="Ding Z."/>
            <person name="Lai Q."/>
            <person name="Zeng R."/>
        </authorList>
    </citation>
    <scope>NUCLEOTIDE SEQUENCE [LARGE SCALE GENOMIC DNA]</scope>
    <source>
        <strain evidence="14">DSM 24597 / LMG 26175 / WPAGA1</strain>
    </source>
</reference>
<keyword evidence="2 8" id="KW-0813">Transport</keyword>
<dbReference type="Pfam" id="PF07715">
    <property type="entry name" value="Plug"/>
    <property type="match status" value="1"/>
</dbReference>
<keyword evidence="4 8" id="KW-0812">Transmembrane</keyword>
<dbReference type="Pfam" id="PF13715">
    <property type="entry name" value="CarbopepD_reg_2"/>
    <property type="match status" value="1"/>
</dbReference>
<evidence type="ECO:0000313" key="14">
    <source>
        <dbReference type="Proteomes" id="UP000179797"/>
    </source>
</evidence>
<evidence type="ECO:0000256" key="5">
    <source>
        <dbReference type="ARBA" id="ARBA00023077"/>
    </source>
</evidence>
<dbReference type="STRING" id="915059.NH26_11875"/>
<dbReference type="EMBL" id="JRYR02000001">
    <property type="protein sequence ID" value="OHX66992.1"/>
    <property type="molecule type" value="Genomic_DNA"/>
</dbReference>
<comment type="caution">
    <text evidence="13">The sequence shown here is derived from an EMBL/GenBank/DDBJ whole genome shotgun (WGS) entry which is preliminary data.</text>
</comment>
<organism evidence="13 14">
    <name type="scientific">Flammeovirga pacifica</name>
    <dbReference type="NCBI Taxonomy" id="915059"/>
    <lineage>
        <taxon>Bacteria</taxon>
        <taxon>Pseudomonadati</taxon>
        <taxon>Bacteroidota</taxon>
        <taxon>Cytophagia</taxon>
        <taxon>Cytophagales</taxon>
        <taxon>Flammeovirgaceae</taxon>
        <taxon>Flammeovirga</taxon>
    </lineage>
</organism>
<evidence type="ECO:0008006" key="15">
    <source>
        <dbReference type="Google" id="ProtNLM"/>
    </source>
</evidence>
<evidence type="ECO:0000256" key="6">
    <source>
        <dbReference type="ARBA" id="ARBA00023136"/>
    </source>
</evidence>
<dbReference type="Pfam" id="PF00593">
    <property type="entry name" value="TonB_dep_Rec_b-barrel"/>
    <property type="match status" value="1"/>
</dbReference>
<evidence type="ECO:0000256" key="1">
    <source>
        <dbReference type="ARBA" id="ARBA00004571"/>
    </source>
</evidence>
<dbReference type="InterPro" id="IPR037066">
    <property type="entry name" value="Plug_dom_sf"/>
</dbReference>